<gene>
    <name evidence="1" type="ORF">DERF_005059</name>
</gene>
<comment type="caution">
    <text evidence="1">The sequence shown here is derived from an EMBL/GenBank/DDBJ whole genome shotgun (WGS) entry which is preliminary data.</text>
</comment>
<dbReference type="EMBL" id="ASGP02000002">
    <property type="protein sequence ID" value="KAH9521397.1"/>
    <property type="molecule type" value="Genomic_DNA"/>
</dbReference>
<sequence>MDVQSGCRAASYVHMQKELRQFQRPIAQLVTKSYRTAAFVQTTAMLICAFIYLNNGTSKSITLARITRNTTTGERIDCGLPDETKGQCDDVSVIYHGHHLLEHTVKFGIPNNKNQIRNGCASIIQWDIFHRDCGQLLQRKYSSTAPITILNNNIGAINHMKKKDHNIIVKFGKANYGSRQIISVLTWIKVDRPRRKQIKLKRHKSLLESAGFDYEQNTNGYC</sequence>
<keyword evidence="2" id="KW-1185">Reference proteome</keyword>
<dbReference type="Proteomes" id="UP000790347">
    <property type="component" value="Unassembled WGS sequence"/>
</dbReference>
<evidence type="ECO:0000313" key="2">
    <source>
        <dbReference type="Proteomes" id="UP000790347"/>
    </source>
</evidence>
<accession>A0A922L8B1</accession>
<proteinExistence type="predicted"/>
<reference evidence="1" key="1">
    <citation type="submission" date="2013-05" db="EMBL/GenBank/DDBJ databases">
        <authorList>
            <person name="Yim A.K.Y."/>
            <person name="Chan T.F."/>
            <person name="Ji K.M."/>
            <person name="Liu X.Y."/>
            <person name="Zhou J.W."/>
            <person name="Li R.Q."/>
            <person name="Yang K.Y."/>
            <person name="Li J."/>
            <person name="Li M."/>
            <person name="Law P.T.W."/>
            <person name="Wu Y.L."/>
            <person name="Cai Z.L."/>
            <person name="Qin H."/>
            <person name="Bao Y."/>
            <person name="Leung R.K.K."/>
            <person name="Ng P.K.S."/>
            <person name="Zou J."/>
            <person name="Zhong X.J."/>
            <person name="Ran P.X."/>
            <person name="Zhong N.S."/>
            <person name="Liu Z.G."/>
            <person name="Tsui S.K.W."/>
        </authorList>
    </citation>
    <scope>NUCLEOTIDE SEQUENCE</scope>
    <source>
        <strain evidence="1">Derf</strain>
        <tissue evidence="1">Whole organism</tissue>
    </source>
</reference>
<reference evidence="1" key="2">
    <citation type="journal article" date="2022" name="Res Sq">
        <title>Comparative Genomics Reveals Insights into the Divergent Evolution of Astigmatic Mites and Household Pest Adaptations.</title>
        <authorList>
            <person name="Xiong Q."/>
            <person name="Wan A.T.-Y."/>
            <person name="Liu X.-Y."/>
            <person name="Fung C.S.-H."/>
            <person name="Xiao X."/>
            <person name="Malainual N."/>
            <person name="Hou J."/>
            <person name="Wang L."/>
            <person name="Wang M."/>
            <person name="Yang K."/>
            <person name="Cui Y."/>
            <person name="Leung E."/>
            <person name="Nong W."/>
            <person name="Shin S.-K."/>
            <person name="Au S."/>
            <person name="Jeong K.Y."/>
            <person name="Chew F.T."/>
            <person name="Hui J."/>
            <person name="Leung T.F."/>
            <person name="Tungtrongchitr A."/>
            <person name="Zhong N."/>
            <person name="Liu Z."/>
            <person name="Tsui S."/>
        </authorList>
    </citation>
    <scope>NUCLEOTIDE SEQUENCE</scope>
    <source>
        <strain evidence="1">Derf</strain>
        <tissue evidence="1">Whole organism</tissue>
    </source>
</reference>
<protein>
    <submittedName>
        <fullName evidence="1">Uncharacterized protein</fullName>
    </submittedName>
</protein>
<organism evidence="1 2">
    <name type="scientific">Dermatophagoides farinae</name>
    <name type="common">American house dust mite</name>
    <dbReference type="NCBI Taxonomy" id="6954"/>
    <lineage>
        <taxon>Eukaryota</taxon>
        <taxon>Metazoa</taxon>
        <taxon>Ecdysozoa</taxon>
        <taxon>Arthropoda</taxon>
        <taxon>Chelicerata</taxon>
        <taxon>Arachnida</taxon>
        <taxon>Acari</taxon>
        <taxon>Acariformes</taxon>
        <taxon>Sarcoptiformes</taxon>
        <taxon>Astigmata</taxon>
        <taxon>Psoroptidia</taxon>
        <taxon>Analgoidea</taxon>
        <taxon>Pyroglyphidae</taxon>
        <taxon>Dermatophagoidinae</taxon>
        <taxon>Dermatophagoides</taxon>
    </lineage>
</organism>
<name>A0A922L8B1_DERFA</name>
<dbReference type="AlphaFoldDB" id="A0A922L8B1"/>
<evidence type="ECO:0000313" key="1">
    <source>
        <dbReference type="EMBL" id="KAH9521397.1"/>
    </source>
</evidence>